<dbReference type="PATRIC" id="fig|1262449.3.peg.1584"/>
<evidence type="ECO:0000256" key="1">
    <source>
        <dbReference type="ARBA" id="ARBA00001917"/>
    </source>
</evidence>
<evidence type="ECO:0000313" key="11">
    <source>
        <dbReference type="Proteomes" id="UP000028042"/>
    </source>
</evidence>
<comment type="similarity">
    <text evidence="2 7">Belongs to the flavodoxin family.</text>
</comment>
<dbReference type="PROSITE" id="PS50902">
    <property type="entry name" value="FLAVODOXIN_LIKE"/>
    <property type="match status" value="1"/>
</dbReference>
<dbReference type="NCBIfam" id="TIGR01753">
    <property type="entry name" value="flav_short"/>
    <property type="match status" value="1"/>
</dbReference>
<keyword evidence="6 7" id="KW-0249">Electron transport</keyword>
<dbReference type="PANTHER" id="PTHR43717:SF1">
    <property type="entry name" value="ANAEROBIC NITRIC OXIDE REDUCTASE FLAVORUBREDOXIN"/>
    <property type="match status" value="1"/>
</dbReference>
<dbReference type="NCBIfam" id="NF004050">
    <property type="entry name" value="PRK05569.1"/>
    <property type="match status" value="1"/>
</dbReference>
<sequence length="141" mass="15640">MKKIAVIYWSNMGNVEVLANHIAEGAKKAGAEVDLKLVSDIKPAEITKYDAVALGSPSMDNNKIEQQEMEPFIKEIRILAPNNMPVVLFGSYGWDNGKFMEDWIIRMTDEKFNVKGSLAVKEAPTAEELSKAEELGKLLAL</sequence>
<dbReference type="InterPro" id="IPR029039">
    <property type="entry name" value="Flavoprotein-like_sf"/>
</dbReference>
<keyword evidence="3 7" id="KW-0813">Transport</keyword>
<keyword evidence="4 7" id="KW-0285">Flavoprotein</keyword>
<dbReference type="Pfam" id="PF00258">
    <property type="entry name" value="Flavodoxin_1"/>
    <property type="match status" value="1"/>
</dbReference>
<dbReference type="KEGG" id="cpat:CLPA_c17480"/>
<evidence type="ECO:0000256" key="2">
    <source>
        <dbReference type="ARBA" id="ARBA00005267"/>
    </source>
</evidence>
<comment type="function">
    <text evidence="7">Low-potential electron donor to a number of redox enzymes.</text>
</comment>
<reference evidence="10 11" key="3">
    <citation type="journal article" name="Genome Announc.">
        <title>Improved Draft Genome Sequence of Clostridium pasteurianum Strain ATCC 6013 (DSM 525) Using a Hybrid Next-Generation Sequencing Approach.</title>
        <authorList>
            <person name="Pyne M.E."/>
            <person name="Utturkar S."/>
            <person name="Brown S.D."/>
            <person name="Moo-Young M."/>
            <person name="Chung D.A."/>
            <person name="Chou C.P."/>
        </authorList>
    </citation>
    <scope>NUCLEOTIDE SEQUENCE [LARGE SCALE GENOMIC DNA]</scope>
    <source>
        <strain evidence="10 11">ATCC 6013</strain>
    </source>
</reference>
<gene>
    <name evidence="9" type="ORF">CLPA_c17480</name>
    <name evidence="10" type="ORF">CP6013_01433</name>
</gene>
<reference evidence="10" key="2">
    <citation type="submission" date="2015-10" db="EMBL/GenBank/DDBJ databases">
        <title>Improved Draft Genome Sequence of Clostridium pasteurianum Strain ATCC 6013 (DSM 525) Using a Hybrid Next-Generation Sequencing Approach.</title>
        <authorList>
            <person name="Pyne M.E."/>
            <person name="Utturkar S.M."/>
            <person name="Brown S.D."/>
            <person name="Moo-Young M."/>
            <person name="Chung D.A."/>
            <person name="Chou P.C."/>
        </authorList>
    </citation>
    <scope>NUCLEOTIDE SEQUENCE</scope>
    <source>
        <strain evidence="10">ATCC 6013</strain>
    </source>
</reference>
<dbReference type="GO" id="GO:0010181">
    <property type="term" value="F:FMN binding"/>
    <property type="evidence" value="ECO:0007669"/>
    <property type="project" value="UniProtKB-UniRule"/>
</dbReference>
<organism evidence="9 12">
    <name type="scientific">Clostridium pasteurianum DSM 525 = ATCC 6013</name>
    <dbReference type="NCBI Taxonomy" id="1262449"/>
    <lineage>
        <taxon>Bacteria</taxon>
        <taxon>Bacillati</taxon>
        <taxon>Bacillota</taxon>
        <taxon>Clostridia</taxon>
        <taxon>Eubacteriales</taxon>
        <taxon>Clostridiaceae</taxon>
        <taxon>Clostridium</taxon>
    </lineage>
</organism>
<dbReference type="GeneID" id="93073910"/>
<evidence type="ECO:0000256" key="3">
    <source>
        <dbReference type="ARBA" id="ARBA00022448"/>
    </source>
</evidence>
<evidence type="ECO:0000313" key="12">
    <source>
        <dbReference type="Proteomes" id="UP000030905"/>
    </source>
</evidence>
<dbReference type="SUPFAM" id="SSF52218">
    <property type="entry name" value="Flavoproteins"/>
    <property type="match status" value="1"/>
</dbReference>
<feature type="domain" description="Flavodoxin-like" evidence="8">
    <location>
        <begin position="4"/>
        <end position="140"/>
    </location>
</feature>
<keyword evidence="5 7" id="KW-0288">FMN</keyword>
<name>A0A0H3J7C8_CLOPA</name>
<dbReference type="Proteomes" id="UP000028042">
    <property type="component" value="Unassembled WGS sequence"/>
</dbReference>
<dbReference type="InterPro" id="IPR008254">
    <property type="entry name" value="Flavodoxin/NO_synth"/>
</dbReference>
<dbReference type="InterPro" id="IPR010087">
    <property type="entry name" value="Flav_short"/>
</dbReference>
<dbReference type="EMBL" id="CP009268">
    <property type="protein sequence ID" value="AJA51806.1"/>
    <property type="molecule type" value="Genomic_DNA"/>
</dbReference>
<evidence type="ECO:0000259" key="8">
    <source>
        <dbReference type="PROSITE" id="PS50902"/>
    </source>
</evidence>
<dbReference type="AlphaFoldDB" id="A0A0H3J7C8"/>
<evidence type="ECO:0000313" key="9">
    <source>
        <dbReference type="EMBL" id="AJA51806.1"/>
    </source>
</evidence>
<reference evidence="9 12" key="1">
    <citation type="journal article" date="2015" name="Genome Announc.">
        <title>Complete Genome Sequence of the Nitrogen-Fixing and Solvent-Producing Clostridium pasteurianum DSM 525.</title>
        <authorList>
            <person name="Poehlein A."/>
            <person name="Grosse-Honebrink A."/>
            <person name="Zhang Y."/>
            <person name="Minton N.P."/>
            <person name="Daniel R."/>
        </authorList>
    </citation>
    <scope>NUCLEOTIDE SEQUENCE [LARGE SCALE GENOMIC DNA]</scope>
    <source>
        <strain evidence="9">DSM 525</strain>
        <strain evidence="12">DSM 525 / ATCC 6013</strain>
    </source>
</reference>
<evidence type="ECO:0000313" key="10">
    <source>
        <dbReference type="EMBL" id="KRU12186.1"/>
    </source>
</evidence>
<protein>
    <recommendedName>
        <fullName evidence="7">Flavodoxin</fullName>
    </recommendedName>
</protein>
<dbReference type="PANTHER" id="PTHR43717">
    <property type="entry name" value="ANAEROBIC NITRIC OXIDE REDUCTASE FLAVORUBREDOXIN"/>
    <property type="match status" value="1"/>
</dbReference>
<dbReference type="KEGG" id="cpae:CPAST_c17480"/>
<accession>A0A0H3J7C8</accession>
<dbReference type="Gene3D" id="3.40.50.360">
    <property type="match status" value="1"/>
</dbReference>
<evidence type="ECO:0000256" key="4">
    <source>
        <dbReference type="ARBA" id="ARBA00022630"/>
    </source>
</evidence>
<proteinExistence type="inferred from homology"/>
<keyword evidence="12" id="KW-1185">Reference proteome</keyword>
<comment type="cofactor">
    <cofactor evidence="1 7">
        <name>FMN</name>
        <dbReference type="ChEBI" id="CHEBI:58210"/>
    </cofactor>
</comment>
<dbReference type="Proteomes" id="UP000030905">
    <property type="component" value="Chromosome"/>
</dbReference>
<dbReference type="EMBL" id="JPGY02000001">
    <property type="protein sequence ID" value="KRU12186.1"/>
    <property type="molecule type" value="Genomic_DNA"/>
</dbReference>
<dbReference type="RefSeq" id="WP_003443802.1">
    <property type="nucleotide sequence ID" value="NZ_ANZB01000004.1"/>
</dbReference>
<evidence type="ECO:0000256" key="7">
    <source>
        <dbReference type="RuleBase" id="RU367037"/>
    </source>
</evidence>
<evidence type="ECO:0000256" key="5">
    <source>
        <dbReference type="ARBA" id="ARBA00022643"/>
    </source>
</evidence>
<dbReference type="GO" id="GO:0009055">
    <property type="term" value="F:electron transfer activity"/>
    <property type="evidence" value="ECO:0007669"/>
    <property type="project" value="UniProtKB-UniRule"/>
</dbReference>
<evidence type="ECO:0000256" key="6">
    <source>
        <dbReference type="ARBA" id="ARBA00022982"/>
    </source>
</evidence>
<dbReference type="GO" id="GO:0016651">
    <property type="term" value="F:oxidoreductase activity, acting on NAD(P)H"/>
    <property type="evidence" value="ECO:0007669"/>
    <property type="project" value="UniProtKB-ARBA"/>
</dbReference>
<dbReference type="eggNOG" id="COG0716">
    <property type="taxonomic scope" value="Bacteria"/>
</dbReference>